<dbReference type="CDD" id="cd01837">
    <property type="entry name" value="SGNH_plant_lipase_like"/>
    <property type="match status" value="1"/>
</dbReference>
<dbReference type="AlphaFoldDB" id="A0ABD3IIQ0"/>
<evidence type="ECO:0000256" key="7">
    <source>
        <dbReference type="SAM" id="SignalP"/>
    </source>
</evidence>
<comment type="caution">
    <text evidence="8">The sequence shown here is derived from an EMBL/GenBank/DDBJ whole genome shotgun (WGS) entry which is preliminary data.</text>
</comment>
<evidence type="ECO:0000313" key="8">
    <source>
        <dbReference type="EMBL" id="KAL3702101.1"/>
    </source>
</evidence>
<sequence>MATPGHSQTERTMVRLLIVALIYALVGRPAQAQGPESAPQRAYFIFGDSLVDVGANNYLATVARANFPPYGIDFPYGPTGRFSNARNSLDVLTQLLASIFIPTYEDPDTHGSGILRGVNYGSGGSGIRDETGSIFGAHISMNLQIKQFNETQQEFIEQLGFDAAQRVFADSIYFSNIGTNDLVNNYLLPASPTRALYTPEEYINVVLDEYSSQLTTLYNMGARKMVVFNVGPLGCLPIRLALHLSPNGTCIAAENDFTREFNSALVQMVNSLTAQLRGSTILLANPFDVVLDQVLHPENYGLTVVNTACCGGGLYNAQTACVVPPCPDRNEFLFWDAFHPSDVVNRYLGEAYYYGGPPIISPINVQQLAAMP</sequence>
<evidence type="ECO:0000256" key="1">
    <source>
        <dbReference type="ARBA" id="ARBA00004613"/>
    </source>
</evidence>
<dbReference type="GO" id="GO:0016042">
    <property type="term" value="P:lipid catabolic process"/>
    <property type="evidence" value="ECO:0007669"/>
    <property type="project" value="UniProtKB-KW"/>
</dbReference>
<evidence type="ECO:0000256" key="4">
    <source>
        <dbReference type="ARBA" id="ARBA00022729"/>
    </source>
</evidence>
<evidence type="ECO:0000256" key="3">
    <source>
        <dbReference type="ARBA" id="ARBA00022525"/>
    </source>
</evidence>
<evidence type="ECO:0000313" key="9">
    <source>
        <dbReference type="Proteomes" id="UP001633002"/>
    </source>
</evidence>
<dbReference type="GO" id="GO:0005576">
    <property type="term" value="C:extracellular region"/>
    <property type="evidence" value="ECO:0007669"/>
    <property type="project" value="UniProtKB-SubCell"/>
</dbReference>
<dbReference type="Pfam" id="PF00657">
    <property type="entry name" value="Lipase_GDSL"/>
    <property type="match status" value="1"/>
</dbReference>
<keyword evidence="6" id="KW-0443">Lipid metabolism</keyword>
<keyword evidence="5" id="KW-0378">Hydrolase</keyword>
<evidence type="ECO:0000256" key="2">
    <source>
        <dbReference type="ARBA" id="ARBA00008668"/>
    </source>
</evidence>
<comment type="subcellular location">
    <subcellularLocation>
        <location evidence="1">Secreted</location>
    </subcellularLocation>
</comment>
<protein>
    <recommendedName>
        <fullName evidence="10">GDSL esterase/lipase</fullName>
    </recommendedName>
</protein>
<dbReference type="InterPro" id="IPR001087">
    <property type="entry name" value="GDSL"/>
</dbReference>
<keyword evidence="9" id="KW-1185">Reference proteome</keyword>
<evidence type="ECO:0000256" key="5">
    <source>
        <dbReference type="ARBA" id="ARBA00022801"/>
    </source>
</evidence>
<organism evidence="8 9">
    <name type="scientific">Riccia sorocarpa</name>
    <dbReference type="NCBI Taxonomy" id="122646"/>
    <lineage>
        <taxon>Eukaryota</taxon>
        <taxon>Viridiplantae</taxon>
        <taxon>Streptophyta</taxon>
        <taxon>Embryophyta</taxon>
        <taxon>Marchantiophyta</taxon>
        <taxon>Marchantiopsida</taxon>
        <taxon>Marchantiidae</taxon>
        <taxon>Marchantiales</taxon>
        <taxon>Ricciaceae</taxon>
        <taxon>Riccia</taxon>
    </lineage>
</organism>
<comment type="similarity">
    <text evidence="2">Belongs to the 'GDSL' lipolytic enzyme family.</text>
</comment>
<dbReference type="InterPro" id="IPR051238">
    <property type="entry name" value="GDSL_esterase/lipase"/>
</dbReference>
<keyword evidence="4 7" id="KW-0732">Signal</keyword>
<dbReference type="Gene3D" id="3.40.50.1110">
    <property type="entry name" value="SGNH hydrolase"/>
    <property type="match status" value="1"/>
</dbReference>
<feature type="chain" id="PRO_5044779848" description="GDSL esterase/lipase" evidence="7">
    <location>
        <begin position="33"/>
        <end position="372"/>
    </location>
</feature>
<dbReference type="PANTHER" id="PTHR45650">
    <property type="entry name" value="GDSL-LIKE LIPASE/ACYLHYDROLASE-RELATED"/>
    <property type="match status" value="1"/>
</dbReference>
<dbReference type="SUPFAM" id="SSF52266">
    <property type="entry name" value="SGNH hydrolase"/>
    <property type="match status" value="1"/>
</dbReference>
<evidence type="ECO:0008006" key="10">
    <source>
        <dbReference type="Google" id="ProtNLM"/>
    </source>
</evidence>
<dbReference type="InterPro" id="IPR036514">
    <property type="entry name" value="SGNH_hydro_sf"/>
</dbReference>
<dbReference type="PANTHER" id="PTHR45650:SF81">
    <property type="match status" value="1"/>
</dbReference>
<keyword evidence="3" id="KW-0964">Secreted</keyword>
<keyword evidence="6" id="KW-0442">Lipid degradation</keyword>
<dbReference type="InterPro" id="IPR035669">
    <property type="entry name" value="SGNH_plant_lipase-like"/>
</dbReference>
<evidence type="ECO:0000256" key="6">
    <source>
        <dbReference type="ARBA" id="ARBA00022963"/>
    </source>
</evidence>
<gene>
    <name evidence="8" type="ORF">R1sor_020123</name>
</gene>
<proteinExistence type="inferred from homology"/>
<name>A0ABD3IIQ0_9MARC</name>
<accession>A0ABD3IIQ0</accession>
<dbReference type="GO" id="GO:0016787">
    <property type="term" value="F:hydrolase activity"/>
    <property type="evidence" value="ECO:0007669"/>
    <property type="project" value="UniProtKB-KW"/>
</dbReference>
<reference evidence="8 9" key="1">
    <citation type="submission" date="2024-09" db="EMBL/GenBank/DDBJ databases">
        <title>Chromosome-scale assembly of Riccia sorocarpa.</title>
        <authorList>
            <person name="Paukszto L."/>
        </authorList>
    </citation>
    <scope>NUCLEOTIDE SEQUENCE [LARGE SCALE GENOMIC DNA]</scope>
    <source>
        <strain evidence="8">LP-2024</strain>
        <tissue evidence="8">Aerial parts of the thallus</tissue>
    </source>
</reference>
<feature type="signal peptide" evidence="7">
    <location>
        <begin position="1"/>
        <end position="32"/>
    </location>
</feature>
<dbReference type="Proteomes" id="UP001633002">
    <property type="component" value="Unassembled WGS sequence"/>
</dbReference>
<dbReference type="EMBL" id="JBJQOH010000001">
    <property type="protein sequence ID" value="KAL3702101.1"/>
    <property type="molecule type" value="Genomic_DNA"/>
</dbReference>